<dbReference type="AlphaFoldDB" id="A0A318SKX4"/>
<name>A0A318SKX4_9BURK</name>
<evidence type="ECO:0000313" key="2">
    <source>
        <dbReference type="Proteomes" id="UP000247540"/>
    </source>
</evidence>
<evidence type="ECO:0000313" key="1">
    <source>
        <dbReference type="EMBL" id="PYE77891.1"/>
    </source>
</evidence>
<protein>
    <recommendedName>
        <fullName evidence="3">Tir chaperone family protein CesT</fullName>
    </recommendedName>
</protein>
<comment type="caution">
    <text evidence="1">The sequence shown here is derived from an EMBL/GenBank/DDBJ whole genome shotgun (WGS) entry which is preliminary data.</text>
</comment>
<reference evidence="1 2" key="1">
    <citation type="submission" date="2018-06" db="EMBL/GenBank/DDBJ databases">
        <title>Genomic Encyclopedia of Type Strains, Phase III (KMG-III): the genomes of soil and plant-associated and newly described type strains.</title>
        <authorList>
            <person name="Whitman W."/>
        </authorList>
    </citation>
    <scope>NUCLEOTIDE SEQUENCE [LARGE SCALE GENOMIC DNA]</scope>
    <source>
        <strain evidence="1 2">CECT 7646</strain>
    </source>
</reference>
<sequence length="149" mass="16287">MATDNDSDATVKTFFHALADLLEFPVGDRHCLAAGVPFTGPCDVICRFQITRLEGRLHVRPELILPLDEADIRRIDATRLLAVQQVLQSEMRWLLGHSSEGLLQANPSTWATTPEAVAELLDLGVSLAEMMLELLGPKPSVLTASPTTQ</sequence>
<dbReference type="EMBL" id="QJTC01000011">
    <property type="protein sequence ID" value="PYE77891.1"/>
    <property type="molecule type" value="Genomic_DNA"/>
</dbReference>
<keyword evidence="2" id="KW-1185">Reference proteome</keyword>
<organism evidence="1 2">
    <name type="scientific">Xylophilus ampelinus</name>
    <dbReference type="NCBI Taxonomy" id="54067"/>
    <lineage>
        <taxon>Bacteria</taxon>
        <taxon>Pseudomonadati</taxon>
        <taxon>Pseudomonadota</taxon>
        <taxon>Betaproteobacteria</taxon>
        <taxon>Burkholderiales</taxon>
        <taxon>Xylophilus</taxon>
    </lineage>
</organism>
<dbReference type="Proteomes" id="UP000247540">
    <property type="component" value="Unassembled WGS sequence"/>
</dbReference>
<accession>A0A318SKX4</accession>
<gene>
    <name evidence="1" type="ORF">DFQ15_11135</name>
</gene>
<evidence type="ECO:0008006" key="3">
    <source>
        <dbReference type="Google" id="ProtNLM"/>
    </source>
</evidence>
<proteinExistence type="predicted"/>